<dbReference type="NCBIfam" id="NF001862">
    <property type="entry name" value="PRK00601.1"/>
    <property type="match status" value="1"/>
</dbReference>
<keyword evidence="3 6" id="KW-0378">Hydrolase</keyword>
<dbReference type="GO" id="GO:0006226">
    <property type="term" value="P:dUMP biosynthetic process"/>
    <property type="evidence" value="ECO:0007669"/>
    <property type="project" value="InterPro"/>
</dbReference>
<dbReference type="InterPro" id="IPR036157">
    <property type="entry name" value="dUTPase-like_sf"/>
</dbReference>
<comment type="similarity">
    <text evidence="1">Belongs to the dUTPase family.</text>
</comment>
<keyword evidence="4" id="KW-0546">Nucleotide metabolism</keyword>
<dbReference type="EC" id="3.6.1.23" evidence="2"/>
<evidence type="ECO:0000256" key="3">
    <source>
        <dbReference type="ARBA" id="ARBA00022801"/>
    </source>
</evidence>
<dbReference type="InterPro" id="IPR029054">
    <property type="entry name" value="dUTPase-like"/>
</dbReference>
<feature type="domain" description="dUTPase-like" evidence="5">
    <location>
        <begin position="14"/>
        <end position="145"/>
    </location>
</feature>
<dbReference type="InterPro" id="IPR008181">
    <property type="entry name" value="dUTPase"/>
</dbReference>
<protein>
    <recommendedName>
        <fullName evidence="2">dUTP diphosphatase</fullName>
        <ecNumber evidence="2">3.6.1.23</ecNumber>
    </recommendedName>
</protein>
<reference evidence="6" key="1">
    <citation type="journal article" date="2013" name="Environ. Microbiol.">
        <title>Microbiota from the distal guts of lean and obese adolescents exhibit partial functional redundancy besides clear differences in community structure.</title>
        <authorList>
            <person name="Ferrer M."/>
            <person name="Ruiz A."/>
            <person name="Lanza F."/>
            <person name="Haange S.B."/>
            <person name="Oberbach A."/>
            <person name="Till H."/>
            <person name="Bargiela R."/>
            <person name="Campoy C."/>
            <person name="Segura M.T."/>
            <person name="Richter M."/>
            <person name="von Bergen M."/>
            <person name="Seifert J."/>
            <person name="Suarez A."/>
        </authorList>
    </citation>
    <scope>NUCLEOTIDE SEQUENCE</scope>
</reference>
<dbReference type="AlphaFoldDB" id="K1UB19"/>
<evidence type="ECO:0000256" key="4">
    <source>
        <dbReference type="ARBA" id="ARBA00023080"/>
    </source>
</evidence>
<dbReference type="Pfam" id="PF00692">
    <property type="entry name" value="dUTPase"/>
    <property type="match status" value="1"/>
</dbReference>
<evidence type="ECO:0000256" key="2">
    <source>
        <dbReference type="ARBA" id="ARBA00012379"/>
    </source>
</evidence>
<dbReference type="EMBL" id="AJWZ01003288">
    <property type="protein sequence ID" value="EKC68641.1"/>
    <property type="molecule type" value="Genomic_DNA"/>
</dbReference>
<organism evidence="6">
    <name type="scientific">human gut metagenome</name>
    <dbReference type="NCBI Taxonomy" id="408170"/>
    <lineage>
        <taxon>unclassified sequences</taxon>
        <taxon>metagenomes</taxon>
        <taxon>organismal metagenomes</taxon>
    </lineage>
</organism>
<dbReference type="GO" id="GO:0000287">
    <property type="term" value="F:magnesium ion binding"/>
    <property type="evidence" value="ECO:0007669"/>
    <property type="project" value="InterPro"/>
</dbReference>
<accession>K1UB19</accession>
<sequence length="146" mass="15036">MEVKIQKLRPGAVTPRRGSADAAGYDLYACPADGQCVTIAPHVTAMIGTGLALAIPAGYFGGVFARSGLASKQGLRPANCVGVIDADYRGECTVALHNDTDEVRTVAPGDRIAQLVILPFLAAEFAEADALDETDRGAGGFGSTGR</sequence>
<name>K1UB19_9ZZZZ</name>
<comment type="caution">
    <text evidence="6">The sequence shown here is derived from an EMBL/GenBank/DDBJ whole genome shotgun (WGS) entry which is preliminary data.</text>
</comment>
<dbReference type="GO" id="GO:0046081">
    <property type="term" value="P:dUTP catabolic process"/>
    <property type="evidence" value="ECO:0007669"/>
    <property type="project" value="InterPro"/>
</dbReference>
<dbReference type="PANTHER" id="PTHR11241">
    <property type="entry name" value="DEOXYURIDINE 5'-TRIPHOSPHATE NUCLEOTIDOHYDROLASE"/>
    <property type="match status" value="1"/>
</dbReference>
<dbReference type="SUPFAM" id="SSF51283">
    <property type="entry name" value="dUTPase-like"/>
    <property type="match status" value="1"/>
</dbReference>
<dbReference type="InterPro" id="IPR033704">
    <property type="entry name" value="dUTPase_trimeric"/>
</dbReference>
<evidence type="ECO:0000259" key="5">
    <source>
        <dbReference type="Pfam" id="PF00692"/>
    </source>
</evidence>
<dbReference type="GO" id="GO:0004170">
    <property type="term" value="F:dUTP diphosphatase activity"/>
    <property type="evidence" value="ECO:0007669"/>
    <property type="project" value="UniProtKB-EC"/>
</dbReference>
<dbReference type="PANTHER" id="PTHR11241:SF0">
    <property type="entry name" value="DEOXYURIDINE 5'-TRIPHOSPHATE NUCLEOTIDOHYDROLASE"/>
    <property type="match status" value="1"/>
</dbReference>
<dbReference type="Gene3D" id="2.70.40.10">
    <property type="match status" value="1"/>
</dbReference>
<evidence type="ECO:0000256" key="1">
    <source>
        <dbReference type="ARBA" id="ARBA00006581"/>
    </source>
</evidence>
<dbReference type="CDD" id="cd07557">
    <property type="entry name" value="trimeric_dUTPase"/>
    <property type="match status" value="1"/>
</dbReference>
<dbReference type="NCBIfam" id="TIGR00576">
    <property type="entry name" value="dut"/>
    <property type="match status" value="1"/>
</dbReference>
<gene>
    <name evidence="6" type="ORF">OBE_04824</name>
</gene>
<proteinExistence type="inferred from homology"/>
<evidence type="ECO:0000313" key="6">
    <source>
        <dbReference type="EMBL" id="EKC68641.1"/>
    </source>
</evidence>